<evidence type="ECO:0000313" key="9">
    <source>
        <dbReference type="EMBL" id="GEP67376.1"/>
    </source>
</evidence>
<organism evidence="9 10">
    <name type="scientific">Cellulomonas soli</name>
    <dbReference type="NCBI Taxonomy" id="931535"/>
    <lineage>
        <taxon>Bacteria</taxon>
        <taxon>Bacillati</taxon>
        <taxon>Actinomycetota</taxon>
        <taxon>Actinomycetes</taxon>
        <taxon>Micrococcales</taxon>
        <taxon>Cellulomonadaceae</taxon>
        <taxon>Cellulomonas</taxon>
    </lineage>
</organism>
<keyword evidence="3 7" id="KW-0812">Transmembrane</keyword>
<evidence type="ECO:0000256" key="6">
    <source>
        <dbReference type="ARBA" id="ARBA00038076"/>
    </source>
</evidence>
<gene>
    <name evidence="9" type="ORF">CSO01_00910</name>
</gene>
<feature type="transmembrane region" description="Helical" evidence="7">
    <location>
        <begin position="430"/>
        <end position="455"/>
    </location>
</feature>
<comment type="similarity">
    <text evidence="6">Belongs to the ABC-4 integral membrane protein family.</text>
</comment>
<feature type="transmembrane region" description="Helical" evidence="7">
    <location>
        <begin position="350"/>
        <end position="370"/>
    </location>
</feature>
<keyword evidence="4 7" id="KW-1133">Transmembrane helix</keyword>
<dbReference type="PANTHER" id="PTHR30572:SF4">
    <property type="entry name" value="ABC TRANSPORTER PERMEASE YTRF"/>
    <property type="match status" value="1"/>
</dbReference>
<dbReference type="AlphaFoldDB" id="A0A512P854"/>
<protein>
    <submittedName>
        <fullName evidence="9">ABC transporter ATP-binding protein</fullName>
    </submittedName>
</protein>
<comment type="caution">
    <text evidence="9">The sequence shown here is derived from an EMBL/GenBank/DDBJ whole genome shotgun (WGS) entry which is preliminary data.</text>
</comment>
<dbReference type="GO" id="GO:0005886">
    <property type="term" value="C:plasma membrane"/>
    <property type="evidence" value="ECO:0007669"/>
    <property type="project" value="UniProtKB-SubCell"/>
</dbReference>
<sequence length="830" mass="83865">MLRLTLAQMRRSVGRLAAAGIAIAISAAFLTATLLAGKVMTRAGYDAVTAMYAQADLVVAGDFTSDDVATARDLPGVAAADPLLVTGVPLEHGSRTVWQPMLATTSDPRLSSLELVDGSLPTTSGQVALEAGALDRLGLKVGDPLTLEWTQWSDDPDTEPTEHTVDLQVVGEVSDPNNAWTGYGGAGVALAEDLQTWSAGSEELPASMLVATDDLATARAELAQAFPGSDVKTRDEAAAAQIAQMSGQGNVLLMVVLGFAAVALLVAALVISNTFQVLVAQRTRTLALLRAVGAVRGQLRMSVVTEAAILGLTTSALGVLLGGALTQLALSAAGGMDLGVRLPTTIDVDATVVLVPLLVGTLVTVLASLVPARAATRVSPVEALRPADAPTTDDRAGRFRLVFSVLLVVLGLLGLAGGAGLAMLGAGDPMGALGVAVLGGALSFVGVLVGCVFWVPKVVSLTGRLIARTGPSARLAAANTLRNPRRTAATSTALLIGVTLVTLMTTGAVTTEASMSGELDTRYAVDVAVAMPDGDGDLPSSAVSTLGGVDGVRQVVQLTSSTVTVDGAEVLLLGLEPSDASVLRDPALLRDLDDGAIVLADGIESLADSDVSTVTGDAGSADLEVLEPGLGGSAAVVTKATLAGLDPSAGTTTAWLSLDGSRTAAQVVQDVTDAFPDTALEISSGAVEREQYTQVLDTLLAIVVGLLAVAVVIALIGVANTLSLSVIERRRESATLRAIGLTRSQLRTTLAVEGVLIAGVGAVLGMALGILYGWAGAATVFAGMGPLHLAVPWLDLAIVLLVACAAGLLASVVPGRAAARTSPVAALAVD</sequence>
<name>A0A512P854_9CELL</name>
<evidence type="ECO:0000256" key="4">
    <source>
        <dbReference type="ARBA" id="ARBA00022989"/>
    </source>
</evidence>
<evidence type="ECO:0000256" key="7">
    <source>
        <dbReference type="SAM" id="Phobius"/>
    </source>
</evidence>
<dbReference type="InterPro" id="IPR003838">
    <property type="entry name" value="ABC3_permease_C"/>
</dbReference>
<evidence type="ECO:0000256" key="5">
    <source>
        <dbReference type="ARBA" id="ARBA00023136"/>
    </source>
</evidence>
<dbReference type="Proteomes" id="UP000321798">
    <property type="component" value="Unassembled WGS sequence"/>
</dbReference>
<comment type="subcellular location">
    <subcellularLocation>
        <location evidence="1">Cell membrane</location>
        <topology evidence="1">Multi-pass membrane protein</topology>
    </subcellularLocation>
</comment>
<feature type="transmembrane region" description="Helical" evidence="7">
    <location>
        <begin position="401"/>
        <end position="424"/>
    </location>
</feature>
<feature type="transmembrane region" description="Helical" evidence="7">
    <location>
        <begin position="793"/>
        <end position="813"/>
    </location>
</feature>
<keyword evidence="10" id="KW-1185">Reference proteome</keyword>
<feature type="transmembrane region" description="Helical" evidence="7">
    <location>
        <begin position="748"/>
        <end position="773"/>
    </location>
</feature>
<dbReference type="GO" id="GO:0022857">
    <property type="term" value="F:transmembrane transporter activity"/>
    <property type="evidence" value="ECO:0007669"/>
    <property type="project" value="TreeGrafter"/>
</dbReference>
<dbReference type="InterPro" id="IPR050250">
    <property type="entry name" value="Macrolide_Exporter_MacB"/>
</dbReference>
<feature type="transmembrane region" description="Helical" evidence="7">
    <location>
        <begin position="251"/>
        <end position="280"/>
    </location>
</feature>
<dbReference type="GO" id="GO:0005524">
    <property type="term" value="F:ATP binding"/>
    <property type="evidence" value="ECO:0007669"/>
    <property type="project" value="UniProtKB-KW"/>
</dbReference>
<evidence type="ECO:0000256" key="2">
    <source>
        <dbReference type="ARBA" id="ARBA00022475"/>
    </source>
</evidence>
<accession>A0A512P854</accession>
<evidence type="ECO:0000256" key="3">
    <source>
        <dbReference type="ARBA" id="ARBA00022692"/>
    </source>
</evidence>
<feature type="domain" description="ABC3 transporter permease C-terminal" evidence="8">
    <location>
        <begin position="706"/>
        <end position="823"/>
    </location>
</feature>
<keyword evidence="5 7" id="KW-0472">Membrane</keyword>
<dbReference type="Pfam" id="PF02687">
    <property type="entry name" value="FtsX"/>
    <property type="match status" value="2"/>
</dbReference>
<feature type="transmembrane region" description="Helical" evidence="7">
    <location>
        <begin position="307"/>
        <end position="330"/>
    </location>
</feature>
<feature type="domain" description="ABC3 transporter permease C-terminal" evidence="8">
    <location>
        <begin position="259"/>
        <end position="380"/>
    </location>
</feature>
<keyword evidence="2" id="KW-1003">Cell membrane</keyword>
<evidence type="ECO:0000259" key="8">
    <source>
        <dbReference type="Pfam" id="PF02687"/>
    </source>
</evidence>
<evidence type="ECO:0000313" key="10">
    <source>
        <dbReference type="Proteomes" id="UP000321798"/>
    </source>
</evidence>
<dbReference type="OrthoDB" id="9780560at2"/>
<evidence type="ECO:0000256" key="1">
    <source>
        <dbReference type="ARBA" id="ARBA00004651"/>
    </source>
</evidence>
<dbReference type="EMBL" id="BKAL01000001">
    <property type="protein sequence ID" value="GEP67376.1"/>
    <property type="molecule type" value="Genomic_DNA"/>
</dbReference>
<keyword evidence="9" id="KW-0547">Nucleotide-binding</keyword>
<reference evidence="9 10" key="1">
    <citation type="submission" date="2019-07" db="EMBL/GenBank/DDBJ databases">
        <title>Whole genome shotgun sequence of Cellulomonas soli NBRC 109434.</title>
        <authorList>
            <person name="Hosoyama A."/>
            <person name="Uohara A."/>
            <person name="Ohji S."/>
            <person name="Ichikawa N."/>
        </authorList>
    </citation>
    <scope>NUCLEOTIDE SEQUENCE [LARGE SCALE GENOMIC DNA]</scope>
    <source>
        <strain evidence="9 10">NBRC 109434</strain>
    </source>
</reference>
<feature type="transmembrane region" description="Helical" evidence="7">
    <location>
        <begin position="488"/>
        <end position="509"/>
    </location>
</feature>
<keyword evidence="9" id="KW-0067">ATP-binding</keyword>
<feature type="transmembrane region" description="Helical" evidence="7">
    <location>
        <begin position="699"/>
        <end position="727"/>
    </location>
</feature>
<dbReference type="RefSeq" id="WP_146951170.1">
    <property type="nucleotide sequence ID" value="NZ_BAABBJ010000005.1"/>
</dbReference>
<dbReference type="PANTHER" id="PTHR30572">
    <property type="entry name" value="MEMBRANE COMPONENT OF TRANSPORTER-RELATED"/>
    <property type="match status" value="1"/>
</dbReference>
<proteinExistence type="inferred from homology"/>